<evidence type="ECO:0000313" key="2">
    <source>
        <dbReference type="EMBL" id="MBA4544559.1"/>
    </source>
</evidence>
<dbReference type="EMBL" id="JACEIP010000045">
    <property type="protein sequence ID" value="MBA4544559.1"/>
    <property type="molecule type" value="Genomic_DNA"/>
</dbReference>
<dbReference type="RefSeq" id="WP_152568636.1">
    <property type="nucleotide sequence ID" value="NZ_JACEIP010000045.1"/>
</dbReference>
<evidence type="ECO:0000313" key="3">
    <source>
        <dbReference type="Proteomes" id="UP000530514"/>
    </source>
</evidence>
<feature type="region of interest" description="Disordered" evidence="1">
    <location>
        <begin position="43"/>
        <end position="63"/>
    </location>
</feature>
<comment type="caution">
    <text evidence="2">The sequence shown here is derived from an EMBL/GenBank/DDBJ whole genome shotgun (WGS) entry which is preliminary data.</text>
</comment>
<name>A0A7W2AK73_9BACL</name>
<gene>
    <name evidence="2" type="ORF">H1164_17150</name>
</gene>
<reference evidence="2 3" key="1">
    <citation type="submission" date="2020-07" db="EMBL/GenBank/DDBJ databases">
        <authorList>
            <person name="Feng H."/>
        </authorList>
    </citation>
    <scope>NUCLEOTIDE SEQUENCE [LARGE SCALE GENOMIC DNA]</scope>
    <source>
        <strain evidence="3">s-11</strain>
    </source>
</reference>
<accession>A0A7W2AK73</accession>
<dbReference type="AlphaFoldDB" id="A0A7W2AK73"/>
<proteinExistence type="predicted"/>
<protein>
    <submittedName>
        <fullName evidence="2">Uncharacterized protein</fullName>
    </submittedName>
</protein>
<evidence type="ECO:0000256" key="1">
    <source>
        <dbReference type="SAM" id="MobiDB-lite"/>
    </source>
</evidence>
<dbReference type="Proteomes" id="UP000530514">
    <property type="component" value="Unassembled WGS sequence"/>
</dbReference>
<keyword evidence="3" id="KW-1185">Reference proteome</keyword>
<organism evidence="2 3">
    <name type="scientific">Thermoactinomyces daqus</name>
    <dbReference type="NCBI Taxonomy" id="1329516"/>
    <lineage>
        <taxon>Bacteria</taxon>
        <taxon>Bacillati</taxon>
        <taxon>Bacillota</taxon>
        <taxon>Bacilli</taxon>
        <taxon>Bacillales</taxon>
        <taxon>Thermoactinomycetaceae</taxon>
        <taxon>Thermoactinomyces</taxon>
    </lineage>
</organism>
<sequence>MMIMAKKRRKRRKKKGGLLRDLVAIVGIVVALLVLVAGMNAQKSNTSVSRTDQSPLTEVSHGQ</sequence>